<comment type="caution">
    <text evidence="1">The sequence shown here is derived from an EMBL/GenBank/DDBJ whole genome shotgun (WGS) entry which is preliminary data.</text>
</comment>
<accession>A0A4Y2RS86</accession>
<dbReference type="OrthoDB" id="4502264at2759"/>
<dbReference type="EMBL" id="BGPR01018270">
    <property type="protein sequence ID" value="GBN78687.1"/>
    <property type="molecule type" value="Genomic_DNA"/>
</dbReference>
<reference evidence="1 2" key="1">
    <citation type="journal article" date="2019" name="Sci. Rep.">
        <title>Orb-weaving spider Araneus ventricosus genome elucidates the spidroin gene catalogue.</title>
        <authorList>
            <person name="Kono N."/>
            <person name="Nakamura H."/>
            <person name="Ohtoshi R."/>
            <person name="Moran D.A.P."/>
            <person name="Shinohara A."/>
            <person name="Yoshida Y."/>
            <person name="Fujiwara M."/>
            <person name="Mori M."/>
            <person name="Tomita M."/>
            <person name="Arakawa K."/>
        </authorList>
    </citation>
    <scope>NUCLEOTIDE SEQUENCE [LARGE SCALE GENOMIC DNA]</scope>
</reference>
<proteinExistence type="predicted"/>
<gene>
    <name evidence="1" type="ORF">AVEN_256752_1</name>
</gene>
<dbReference type="Gene3D" id="3.30.420.10">
    <property type="entry name" value="Ribonuclease H-like superfamily/Ribonuclease H"/>
    <property type="match status" value="1"/>
</dbReference>
<organism evidence="1 2">
    <name type="scientific">Araneus ventricosus</name>
    <name type="common">Orbweaver spider</name>
    <name type="synonym">Epeira ventricosa</name>
    <dbReference type="NCBI Taxonomy" id="182803"/>
    <lineage>
        <taxon>Eukaryota</taxon>
        <taxon>Metazoa</taxon>
        <taxon>Ecdysozoa</taxon>
        <taxon>Arthropoda</taxon>
        <taxon>Chelicerata</taxon>
        <taxon>Arachnida</taxon>
        <taxon>Araneae</taxon>
        <taxon>Araneomorphae</taxon>
        <taxon>Entelegynae</taxon>
        <taxon>Araneoidea</taxon>
        <taxon>Araneidae</taxon>
        <taxon>Araneus</taxon>
    </lineage>
</organism>
<dbReference type="InterPro" id="IPR036397">
    <property type="entry name" value="RNaseH_sf"/>
</dbReference>
<evidence type="ECO:0000313" key="1">
    <source>
        <dbReference type="EMBL" id="GBN78687.1"/>
    </source>
</evidence>
<dbReference type="AlphaFoldDB" id="A0A4Y2RS86"/>
<sequence length="76" mass="8732">MVYSGTDDIFQHGNATYQTPKTVHEWLKEHHGTSQAPNSPNLNRMENVWDYLDHVVRSLDRSPLTLQHLSAELESS</sequence>
<evidence type="ECO:0008006" key="3">
    <source>
        <dbReference type="Google" id="ProtNLM"/>
    </source>
</evidence>
<evidence type="ECO:0000313" key="2">
    <source>
        <dbReference type="Proteomes" id="UP000499080"/>
    </source>
</evidence>
<protein>
    <recommendedName>
        <fullName evidence="3">Tc1-like transposase DDE domain-containing protein</fullName>
    </recommendedName>
</protein>
<keyword evidence="2" id="KW-1185">Reference proteome</keyword>
<dbReference type="Proteomes" id="UP000499080">
    <property type="component" value="Unassembled WGS sequence"/>
</dbReference>
<dbReference type="GO" id="GO:0003676">
    <property type="term" value="F:nucleic acid binding"/>
    <property type="evidence" value="ECO:0007669"/>
    <property type="project" value="InterPro"/>
</dbReference>
<name>A0A4Y2RS86_ARAVE</name>